<gene>
    <name evidence="1" type="ORF">F4821DRAFT_130268</name>
</gene>
<sequence length="346" mass="38071">MATKFDISPEKRASQFQFFYRQLFVTPPPVLRRDVDLAGKTAIITGANGGIGLETARQLLDLGCAVILAVRDERKGDIACQELSNGRNIAPEMIRIWKLDLSSYDSILAFAERAKHLESLDIAILNAGVYKATESFSPTGYEEGIQINFLSNMLLTVLLLPIIKEKRVGNSPGHICVVSSDTAAWSRLEERSSDPLLSAFKHKMPTWDMADRYGTTKLLGQLFLVELAKRISPSVVTLSCANPGFCHGSELARETHGLVRFIYKIQSYFLSRSSSVGARTLITAVTTLGDQAHGQYVEDAKIQPMTPIVYKPEGLGLAKRLYNETLDELSFAGVGDIISRVSQGAR</sequence>
<evidence type="ECO:0000313" key="1">
    <source>
        <dbReference type="EMBL" id="KAI6086401.1"/>
    </source>
</evidence>
<comment type="caution">
    <text evidence="1">The sequence shown here is derived from an EMBL/GenBank/DDBJ whole genome shotgun (WGS) entry which is preliminary data.</text>
</comment>
<reference evidence="1 2" key="1">
    <citation type="journal article" date="2022" name="New Phytol.">
        <title>Ecological generalism drives hyperdiversity of secondary metabolite gene clusters in xylarialean endophytes.</title>
        <authorList>
            <person name="Franco M.E.E."/>
            <person name="Wisecaver J.H."/>
            <person name="Arnold A.E."/>
            <person name="Ju Y.M."/>
            <person name="Slot J.C."/>
            <person name="Ahrendt S."/>
            <person name="Moore L.P."/>
            <person name="Eastman K.E."/>
            <person name="Scott K."/>
            <person name="Konkel Z."/>
            <person name="Mondo S.J."/>
            <person name="Kuo A."/>
            <person name="Hayes R.D."/>
            <person name="Haridas S."/>
            <person name="Andreopoulos B."/>
            <person name="Riley R."/>
            <person name="LaButti K."/>
            <person name="Pangilinan J."/>
            <person name="Lipzen A."/>
            <person name="Amirebrahimi M."/>
            <person name="Yan J."/>
            <person name="Adam C."/>
            <person name="Keymanesh K."/>
            <person name="Ng V."/>
            <person name="Louie K."/>
            <person name="Northen T."/>
            <person name="Drula E."/>
            <person name="Henrissat B."/>
            <person name="Hsieh H.M."/>
            <person name="Youens-Clark K."/>
            <person name="Lutzoni F."/>
            <person name="Miadlikowska J."/>
            <person name="Eastwood D.C."/>
            <person name="Hamelin R.C."/>
            <person name="Grigoriev I.V."/>
            <person name="U'Ren J.M."/>
        </authorList>
    </citation>
    <scope>NUCLEOTIDE SEQUENCE [LARGE SCALE GENOMIC DNA]</scope>
    <source>
        <strain evidence="1 2">ER1909</strain>
    </source>
</reference>
<name>A0ACC0D121_9PEZI</name>
<keyword evidence="2" id="KW-1185">Reference proteome</keyword>
<evidence type="ECO:0000313" key="2">
    <source>
        <dbReference type="Proteomes" id="UP001497680"/>
    </source>
</evidence>
<protein>
    <submittedName>
        <fullName evidence="1">NAD(P)-binding protein</fullName>
    </submittedName>
</protein>
<accession>A0ACC0D121</accession>
<proteinExistence type="predicted"/>
<dbReference type="EMBL" id="MU394316">
    <property type="protein sequence ID" value="KAI6086401.1"/>
    <property type="molecule type" value="Genomic_DNA"/>
</dbReference>
<dbReference type="Proteomes" id="UP001497680">
    <property type="component" value="Unassembled WGS sequence"/>
</dbReference>
<organism evidence="1 2">
    <name type="scientific">Hypoxylon rubiginosum</name>
    <dbReference type="NCBI Taxonomy" id="110542"/>
    <lineage>
        <taxon>Eukaryota</taxon>
        <taxon>Fungi</taxon>
        <taxon>Dikarya</taxon>
        <taxon>Ascomycota</taxon>
        <taxon>Pezizomycotina</taxon>
        <taxon>Sordariomycetes</taxon>
        <taxon>Xylariomycetidae</taxon>
        <taxon>Xylariales</taxon>
        <taxon>Hypoxylaceae</taxon>
        <taxon>Hypoxylon</taxon>
    </lineage>
</organism>